<keyword evidence="1" id="KW-0479">Metal-binding</keyword>
<dbReference type="PROSITE" id="PS50199">
    <property type="entry name" value="ZF_RANBP2_2"/>
    <property type="match status" value="1"/>
</dbReference>
<dbReference type="AlphaFoldDB" id="A0A368NNV2"/>
<dbReference type="Proteomes" id="UP000252558">
    <property type="component" value="Unassembled WGS sequence"/>
</dbReference>
<evidence type="ECO:0000256" key="3">
    <source>
        <dbReference type="ARBA" id="ARBA00022833"/>
    </source>
</evidence>
<dbReference type="OrthoDB" id="9814654at2"/>
<dbReference type="EMBL" id="QPID01000003">
    <property type="protein sequence ID" value="RCU50981.1"/>
    <property type="molecule type" value="Genomic_DNA"/>
</dbReference>
<sequence>MSALMRLYQAANALEANLLKGMLQAEGFDIQLRGENLAGAAGELPLSVQQVDLFIVEKDYQDALRLLSRYEGNGKTEWFCHQCGEKNGSNFELCWQCGQPKSE</sequence>
<keyword evidence="3" id="KW-0862">Zinc</keyword>
<evidence type="ECO:0000313" key="5">
    <source>
        <dbReference type="EMBL" id="RCU50981.1"/>
    </source>
</evidence>
<accession>A0A368NNV2</accession>
<protein>
    <submittedName>
        <fullName evidence="5">DUF2007 domain-containing protein</fullName>
    </submittedName>
</protein>
<name>A0A368NNV2_9GAMM</name>
<organism evidence="5 6">
    <name type="scientific">Corallincola holothuriorum</name>
    <dbReference type="NCBI Taxonomy" id="2282215"/>
    <lineage>
        <taxon>Bacteria</taxon>
        <taxon>Pseudomonadati</taxon>
        <taxon>Pseudomonadota</taxon>
        <taxon>Gammaproteobacteria</taxon>
        <taxon>Alteromonadales</taxon>
        <taxon>Psychromonadaceae</taxon>
        <taxon>Corallincola</taxon>
    </lineage>
</organism>
<dbReference type="InterPro" id="IPR018551">
    <property type="entry name" value="DUF2007"/>
</dbReference>
<gene>
    <name evidence="5" type="ORF">DU002_06570</name>
</gene>
<evidence type="ECO:0000256" key="2">
    <source>
        <dbReference type="ARBA" id="ARBA00022771"/>
    </source>
</evidence>
<comment type="caution">
    <text evidence="5">The sequence shown here is derived from an EMBL/GenBank/DDBJ whole genome shotgun (WGS) entry which is preliminary data.</text>
</comment>
<dbReference type="Pfam" id="PF09413">
    <property type="entry name" value="DUF2007"/>
    <property type="match status" value="1"/>
</dbReference>
<dbReference type="GO" id="GO:0008270">
    <property type="term" value="F:zinc ion binding"/>
    <property type="evidence" value="ECO:0007669"/>
    <property type="project" value="UniProtKB-KW"/>
</dbReference>
<dbReference type="Pfam" id="PF24463">
    <property type="entry name" value="DUF7577"/>
    <property type="match status" value="1"/>
</dbReference>
<dbReference type="InterPro" id="IPR055999">
    <property type="entry name" value="DUF7577"/>
</dbReference>
<keyword evidence="6" id="KW-1185">Reference proteome</keyword>
<feature type="domain" description="RanBP2-type" evidence="4">
    <location>
        <begin position="70"/>
        <end position="103"/>
    </location>
</feature>
<dbReference type="PROSITE" id="PS01358">
    <property type="entry name" value="ZF_RANBP2_1"/>
    <property type="match status" value="1"/>
</dbReference>
<evidence type="ECO:0000256" key="1">
    <source>
        <dbReference type="ARBA" id="ARBA00022723"/>
    </source>
</evidence>
<keyword evidence="2" id="KW-0863">Zinc-finger</keyword>
<dbReference type="InterPro" id="IPR001876">
    <property type="entry name" value="Znf_RanBP2"/>
</dbReference>
<evidence type="ECO:0000313" key="6">
    <source>
        <dbReference type="Proteomes" id="UP000252558"/>
    </source>
</evidence>
<proteinExistence type="predicted"/>
<reference evidence="5 6" key="1">
    <citation type="submission" date="2018-07" db="EMBL/GenBank/DDBJ databases">
        <title>Corallincola holothuriorum sp. nov., a new facultative anaerobe isolated from sea cucumber Apostichopus japonicus.</title>
        <authorList>
            <person name="Xia H."/>
        </authorList>
    </citation>
    <scope>NUCLEOTIDE SEQUENCE [LARGE SCALE GENOMIC DNA]</scope>
    <source>
        <strain evidence="5 6">C4</strain>
    </source>
</reference>
<evidence type="ECO:0000259" key="4">
    <source>
        <dbReference type="PROSITE" id="PS50199"/>
    </source>
</evidence>
<dbReference type="RefSeq" id="WP_114337577.1">
    <property type="nucleotide sequence ID" value="NZ_QPID01000003.1"/>
</dbReference>